<dbReference type="InterPro" id="IPR018193">
    <property type="entry name" value="Glyc_kinase_flavodox-like_fold"/>
</dbReference>
<gene>
    <name evidence="5" type="ORF">CHK_2386</name>
</gene>
<evidence type="ECO:0000313" key="6">
    <source>
        <dbReference type="Proteomes" id="UP000034076"/>
    </source>
</evidence>
<evidence type="ECO:0000256" key="3">
    <source>
        <dbReference type="ARBA" id="ARBA00022777"/>
    </source>
</evidence>
<dbReference type="Gene3D" id="3.40.50.10350">
    <property type="entry name" value="Glycerate kinase, domain 1"/>
    <property type="match status" value="1"/>
</dbReference>
<dbReference type="PANTHER" id="PTHR21599">
    <property type="entry name" value="GLYCERATE KINASE"/>
    <property type="match status" value="1"/>
</dbReference>
<keyword evidence="2 4" id="KW-0808">Transferase</keyword>
<evidence type="ECO:0000313" key="5">
    <source>
        <dbReference type="EMBL" id="KKI50323.1"/>
    </source>
</evidence>
<reference evidence="5 6" key="1">
    <citation type="submission" date="2015-04" db="EMBL/GenBank/DDBJ databases">
        <title>Draft genome sequence of bacteremic isolate Catabacter hongkongensis type strain HKU16T.</title>
        <authorList>
            <person name="Lau S.K."/>
            <person name="Teng J.L."/>
            <person name="Huang Y."/>
            <person name="Curreem S.O."/>
            <person name="Tsui S.K."/>
            <person name="Woo P.C."/>
        </authorList>
    </citation>
    <scope>NUCLEOTIDE SEQUENCE [LARGE SCALE GENOMIC DNA]</scope>
    <source>
        <strain evidence="5 6">HKU16</strain>
    </source>
</reference>
<comment type="caution">
    <text evidence="5">The sequence shown here is derived from an EMBL/GenBank/DDBJ whole genome shotgun (WGS) entry which is preliminary data.</text>
</comment>
<organism evidence="5 6">
    <name type="scientific">Christensenella hongkongensis</name>
    <dbReference type="NCBI Taxonomy" id="270498"/>
    <lineage>
        <taxon>Bacteria</taxon>
        <taxon>Bacillati</taxon>
        <taxon>Bacillota</taxon>
        <taxon>Clostridia</taxon>
        <taxon>Christensenellales</taxon>
        <taxon>Christensenellaceae</taxon>
        <taxon>Christensenella</taxon>
    </lineage>
</organism>
<dbReference type="PANTHER" id="PTHR21599:SF0">
    <property type="entry name" value="GLYCERATE KINASE"/>
    <property type="match status" value="1"/>
</dbReference>
<keyword evidence="3 4" id="KW-0418">Kinase</keyword>
<comment type="similarity">
    <text evidence="1 4">Belongs to the glycerate kinase type-1 family.</text>
</comment>
<dbReference type="OrthoDB" id="9774290at2"/>
<dbReference type="Pfam" id="PF02595">
    <property type="entry name" value="Gly_kinase"/>
    <property type="match status" value="1"/>
</dbReference>
<dbReference type="Proteomes" id="UP000034076">
    <property type="component" value="Unassembled WGS sequence"/>
</dbReference>
<sequence length="377" mass="39267">MKIVIAPDSFKGTISSMEFCAIVEQSILKSLPDTQVVRIPIADGGEGMVDAYLQSNGGDKVSLEVTGPNFAKVCASYGILPDQTTAVIEMAEASGLMLASQPMDPMNATSYGTGELIMDAVNRGCRKVILGIGGSATMDGGAGMAGAMGIRFMDKDGKEVPLTPRGLESLSSIDANGIPNELGETEFLIASDVQNVLCGEHGAANVFGKQKGADGGQIVQIDYVLGKLAHIICEKTGNDLARVPGTGAAGGLALPLLAFFGAQLESGIDLMLDTAGFEQKLEGADMVITGEGMLDGQSLKGKAVIGIARRAKKCGVPVVAFVGDIGKNYERAYGEGVTAIFSTNKAAVPFEVARLSSREDLRLLAESLFAFYKIGRN</sequence>
<dbReference type="NCBIfam" id="TIGR00045">
    <property type="entry name" value="glycerate kinase"/>
    <property type="match status" value="1"/>
</dbReference>
<dbReference type="InterPro" id="IPR004381">
    <property type="entry name" value="Glycerate_kinase"/>
</dbReference>
<dbReference type="PATRIC" id="fig|270498.16.peg.2137"/>
<accession>A0A0M2NDR0</accession>
<name>A0A0M2NDR0_9FIRM</name>
<dbReference type="SUPFAM" id="SSF110738">
    <property type="entry name" value="Glycerate kinase I"/>
    <property type="match status" value="1"/>
</dbReference>
<dbReference type="GO" id="GO:0008887">
    <property type="term" value="F:glycerate kinase activity"/>
    <property type="evidence" value="ECO:0007669"/>
    <property type="project" value="UniProtKB-UniRule"/>
</dbReference>
<dbReference type="PIRSF" id="PIRSF006078">
    <property type="entry name" value="GlxK"/>
    <property type="match status" value="1"/>
</dbReference>
<dbReference type="EMBL" id="LAYJ01000112">
    <property type="protein sequence ID" value="KKI50323.1"/>
    <property type="molecule type" value="Genomic_DNA"/>
</dbReference>
<protein>
    <submittedName>
        <fullName evidence="5">Glycerate kinase</fullName>
        <ecNumber evidence="5">2.7.1.31</ecNumber>
    </submittedName>
</protein>
<dbReference type="GO" id="GO:0031388">
    <property type="term" value="P:organic acid phosphorylation"/>
    <property type="evidence" value="ECO:0007669"/>
    <property type="project" value="UniProtKB-UniRule"/>
</dbReference>
<dbReference type="STRING" id="270498.CHK_2386"/>
<dbReference type="EC" id="2.7.1.31" evidence="5"/>
<dbReference type="Gene3D" id="3.90.1510.10">
    <property type="entry name" value="Glycerate kinase, domain 2"/>
    <property type="match status" value="1"/>
</dbReference>
<evidence type="ECO:0000256" key="4">
    <source>
        <dbReference type="PIRNR" id="PIRNR006078"/>
    </source>
</evidence>
<proteinExistence type="inferred from homology"/>
<evidence type="ECO:0000256" key="2">
    <source>
        <dbReference type="ARBA" id="ARBA00022679"/>
    </source>
</evidence>
<evidence type="ECO:0000256" key="1">
    <source>
        <dbReference type="ARBA" id="ARBA00006284"/>
    </source>
</evidence>
<dbReference type="InterPro" id="IPR018197">
    <property type="entry name" value="Glycerate_kinase_RE-like"/>
</dbReference>
<dbReference type="RefSeq" id="WP_046444179.1">
    <property type="nucleotide sequence ID" value="NZ_JAXDTA010000053.1"/>
</dbReference>
<dbReference type="AlphaFoldDB" id="A0A0M2NDR0"/>
<dbReference type="InterPro" id="IPR036129">
    <property type="entry name" value="Glycerate_kinase_sf"/>
</dbReference>
<keyword evidence="6" id="KW-1185">Reference proteome</keyword>